<dbReference type="EC" id="3.5.1.46" evidence="2"/>
<dbReference type="InterPro" id="IPR012338">
    <property type="entry name" value="Beta-lactam/transpept-like"/>
</dbReference>
<dbReference type="InterPro" id="IPR050789">
    <property type="entry name" value="Diverse_Enzym_Activities"/>
</dbReference>
<dbReference type="EMBL" id="CP006918">
    <property type="protein sequence ID" value="AHM78480.1"/>
    <property type="molecule type" value="Genomic_DNA"/>
</dbReference>
<dbReference type="Proteomes" id="UP000019586">
    <property type="component" value="Chromosome"/>
</dbReference>
<keyword evidence="2" id="KW-0378">Hydrolase</keyword>
<dbReference type="Pfam" id="PF00144">
    <property type="entry name" value="Beta-lactamase"/>
    <property type="match status" value="1"/>
</dbReference>
<evidence type="ECO:0000313" key="2">
    <source>
        <dbReference type="EMBL" id="AHM78480.1"/>
    </source>
</evidence>
<dbReference type="Gene3D" id="3.40.710.10">
    <property type="entry name" value="DD-peptidase/beta-lactamase superfamily"/>
    <property type="match status" value="1"/>
</dbReference>
<protein>
    <submittedName>
        <fullName evidence="2">6-aminohexanoate-dimer hydrolase</fullName>
        <ecNumber evidence="2">3.5.1.46</ecNumber>
    </submittedName>
</protein>
<organism evidence="2 3">
    <name type="scientific">Klebsiella pneumoniae 30684/NJST258_2</name>
    <dbReference type="NCBI Taxonomy" id="1420013"/>
    <lineage>
        <taxon>Bacteria</taxon>
        <taxon>Pseudomonadati</taxon>
        <taxon>Pseudomonadota</taxon>
        <taxon>Gammaproteobacteria</taxon>
        <taxon>Enterobacterales</taxon>
        <taxon>Enterobacteriaceae</taxon>
        <taxon>Klebsiella/Raoultella group</taxon>
        <taxon>Klebsiella</taxon>
        <taxon>Klebsiella pneumoniae complex</taxon>
    </lineage>
</organism>
<dbReference type="SUPFAM" id="SSF56601">
    <property type="entry name" value="beta-lactamase/transpeptidase-like"/>
    <property type="match status" value="1"/>
</dbReference>
<evidence type="ECO:0000313" key="3">
    <source>
        <dbReference type="Proteomes" id="UP000019586"/>
    </source>
</evidence>
<dbReference type="PANTHER" id="PTHR43283:SF14">
    <property type="entry name" value="BLL8153 PROTEIN"/>
    <property type="match status" value="1"/>
</dbReference>
<feature type="domain" description="Beta-lactamase-related" evidence="1">
    <location>
        <begin position="145"/>
        <end position="457"/>
    </location>
</feature>
<reference evidence="2 3" key="1">
    <citation type="journal article" date="2014" name="Proc. Natl. Acad. Sci. U.S.A.">
        <title>Molecular dissection of the evolution of carbapenem-resistant multilocus sequence type 258 Klebsiella pneumoniae.</title>
        <authorList>
            <person name="Deleo F.R."/>
            <person name="Chen L."/>
            <person name="Porcella S.F."/>
            <person name="Martens C.A."/>
            <person name="Kobayashi S.D."/>
            <person name="Porter A.R."/>
            <person name="Chavda K.D."/>
            <person name="Jacobs M.R."/>
            <person name="Mathema B."/>
            <person name="Olsen R.J."/>
            <person name="Bonomo R.A."/>
            <person name="Musser J.M."/>
            <person name="Kreiswirth B.N."/>
        </authorList>
    </citation>
    <scope>NUCLEOTIDE SEQUENCE [LARGE SCALE GENOMIC DNA]</scope>
    <source>
        <strain evidence="2">30684/NJST258_2</strain>
    </source>
</reference>
<dbReference type="KEGG" id="kps:KPNJ2_01700"/>
<dbReference type="PATRIC" id="fig|1420013.3.peg.1620"/>
<dbReference type="PANTHER" id="PTHR43283">
    <property type="entry name" value="BETA-LACTAMASE-RELATED"/>
    <property type="match status" value="1"/>
</dbReference>
<dbReference type="HOGENOM" id="CLU_030169_0_0_6"/>
<dbReference type="GO" id="GO:0019875">
    <property type="term" value="F:6-aminohexanoate-dimer hydrolase activity"/>
    <property type="evidence" value="ECO:0007669"/>
    <property type="project" value="UniProtKB-EC"/>
</dbReference>
<dbReference type="AlphaFoldDB" id="W8UHE6"/>
<evidence type="ECO:0000259" key="1">
    <source>
        <dbReference type="Pfam" id="PF00144"/>
    </source>
</evidence>
<dbReference type="InterPro" id="IPR001466">
    <property type="entry name" value="Beta-lactam-related"/>
</dbReference>
<gene>
    <name evidence="2" type="ORF">KPNJ2_01700</name>
</gene>
<accession>W8UHE6</accession>
<sequence>MRMSTVGFSSFFSLKGENPPCADFSRRAPIYILRSESMANEEMTMIRKPLALALILAALPAAAMAQHCGSLTLDVCPTPYDQTLPAAKDMLSWDQTSRVIGFRNDYRNYAGDVFRHGASTPLERAEKQLTDARYTLNGHTWNLQDYLKRENVSGMLVLKDGKVAWKYLAEGNTDTTLWTSRSVGKSVVSTLVGIAIQQGKIHSLDDLITVYEPELKGTAWDGVTLKQLIQHTSGVEWNEDYTDPQSHFARLTKCEAHPGAYDCVRKIVTGLARQHPAGEQWSYSSGGAWLLGDILERATGMSLAAWLEQALWQPAGMAHDGVWHAYQQGKHDVGAHGFNATLEDWGRFGEFVARDGRLSNGKQLVPTGWFDQAASWTKALNSVSAAHPEGIYGYQWWNNAIPANAQNVQPTPQEGLKGSLWALGIYGQVIMVNRAEHLVIVQWSTWPQAEPSFNAQPLEAALMYSAIARELR</sequence>
<name>W8UHE6_KLEPN</name>
<proteinExistence type="predicted"/>